<evidence type="ECO:0000256" key="1">
    <source>
        <dbReference type="ARBA" id="ARBA00004651"/>
    </source>
</evidence>
<feature type="transmembrane region" description="Helical" evidence="7">
    <location>
        <begin position="27"/>
        <end position="45"/>
    </location>
</feature>
<evidence type="ECO:0000256" key="5">
    <source>
        <dbReference type="ARBA" id="ARBA00022989"/>
    </source>
</evidence>
<protein>
    <recommendedName>
        <fullName evidence="8">ABC transmembrane type-1 domain-containing protein</fullName>
    </recommendedName>
</protein>
<feature type="transmembrane region" description="Helical" evidence="7">
    <location>
        <begin position="227"/>
        <end position="251"/>
    </location>
</feature>
<dbReference type="SUPFAM" id="SSF161098">
    <property type="entry name" value="MetI-like"/>
    <property type="match status" value="1"/>
</dbReference>
<dbReference type="GO" id="GO:0043190">
    <property type="term" value="C:ATP-binding cassette (ABC) transporter complex"/>
    <property type="evidence" value="ECO:0007669"/>
    <property type="project" value="InterPro"/>
</dbReference>
<dbReference type="Pfam" id="PF00528">
    <property type="entry name" value="BPD_transp_1"/>
    <property type="match status" value="1"/>
</dbReference>
<dbReference type="InterPro" id="IPR035906">
    <property type="entry name" value="MetI-like_sf"/>
</dbReference>
<sequence>MQNREILPPPMLRIGPLRWLKDNLFSTRYNALLTFLAVVFLYLTLHPTLEWVLWHARWDAIPANLKLFLVGIYPMKDVWRVWVCVYWILLLLGLSGGLWGRLAREAALIVGSGAILLLLLPFSWMERLWILGAVLGLFGGLSIGWLLRERKSWRKDVIILWALSPLIVVLFLGGLPNNPLLSPVGTNQWGGLMLTFMLAIVGIASSFPLGVLLALGRQSSLPVIRWISILYIEVVRGVPLITVIFMTSIMLPLFLPAQVRVDQALRAMVAFALFTSAYIAENVRGGLQAVPRGQIEAAKAVGLSGMLTTFFIVLPQALRVVIPANVGQFISLFKDTALVFVASLLDLFGMAKSILANPDWLGRDREVLLFIAFVYWLFTYFLSRMSRRLEKALGVGER</sequence>
<evidence type="ECO:0000313" key="10">
    <source>
        <dbReference type="Proteomes" id="UP000179157"/>
    </source>
</evidence>
<dbReference type="NCBIfam" id="TIGR01726">
    <property type="entry name" value="HEQRo_perm_3TM"/>
    <property type="match status" value="1"/>
</dbReference>
<accession>A0A1F5V0S4</accession>
<dbReference type="PANTHER" id="PTHR30614">
    <property type="entry name" value="MEMBRANE COMPONENT OF AMINO ACID ABC TRANSPORTER"/>
    <property type="match status" value="1"/>
</dbReference>
<evidence type="ECO:0000313" key="9">
    <source>
        <dbReference type="EMBL" id="OGF57024.1"/>
    </source>
</evidence>
<dbReference type="Gene3D" id="1.10.3720.10">
    <property type="entry name" value="MetI-like"/>
    <property type="match status" value="1"/>
</dbReference>
<dbReference type="CDD" id="cd06261">
    <property type="entry name" value="TM_PBP2"/>
    <property type="match status" value="1"/>
</dbReference>
<feature type="domain" description="ABC transmembrane type-1" evidence="8">
    <location>
        <begin position="192"/>
        <end position="386"/>
    </location>
</feature>
<dbReference type="GO" id="GO:0006865">
    <property type="term" value="P:amino acid transport"/>
    <property type="evidence" value="ECO:0007669"/>
    <property type="project" value="TreeGrafter"/>
</dbReference>
<feature type="transmembrane region" description="Helical" evidence="7">
    <location>
        <begin position="159"/>
        <end position="177"/>
    </location>
</feature>
<evidence type="ECO:0000259" key="8">
    <source>
        <dbReference type="PROSITE" id="PS50928"/>
    </source>
</evidence>
<organism evidence="9 10">
    <name type="scientific">Fraserbacteria sp. (strain RBG_16_55_9)</name>
    <dbReference type="NCBI Taxonomy" id="1817864"/>
    <lineage>
        <taxon>Bacteria</taxon>
        <taxon>Candidatus Fraseribacteriota</taxon>
    </lineage>
</organism>
<evidence type="ECO:0000256" key="6">
    <source>
        <dbReference type="ARBA" id="ARBA00023136"/>
    </source>
</evidence>
<dbReference type="EMBL" id="MFGX01000021">
    <property type="protein sequence ID" value="OGF57024.1"/>
    <property type="molecule type" value="Genomic_DNA"/>
</dbReference>
<dbReference type="Proteomes" id="UP000179157">
    <property type="component" value="Unassembled WGS sequence"/>
</dbReference>
<dbReference type="GO" id="GO:0022857">
    <property type="term" value="F:transmembrane transporter activity"/>
    <property type="evidence" value="ECO:0007669"/>
    <property type="project" value="InterPro"/>
</dbReference>
<dbReference type="PANTHER" id="PTHR30614:SF41">
    <property type="entry name" value="INNER MEMBRANE AMINO-ACID ABC TRANSPORTER PERMEASE PROTEIN YHDY"/>
    <property type="match status" value="1"/>
</dbReference>
<feature type="transmembrane region" description="Helical" evidence="7">
    <location>
        <begin position="106"/>
        <end position="122"/>
    </location>
</feature>
<comment type="similarity">
    <text evidence="7">Belongs to the binding-protein-dependent transport system permease family.</text>
</comment>
<dbReference type="STRING" id="1817864.A2Z21_09775"/>
<gene>
    <name evidence="9" type="ORF">A2Z21_09775</name>
</gene>
<feature type="transmembrane region" description="Helical" evidence="7">
    <location>
        <begin position="367"/>
        <end position="383"/>
    </location>
</feature>
<feature type="transmembrane region" description="Helical" evidence="7">
    <location>
        <begin position="189"/>
        <end position="215"/>
    </location>
</feature>
<dbReference type="InterPro" id="IPR010065">
    <property type="entry name" value="AA_ABC_transptr_permease_3TM"/>
</dbReference>
<keyword evidence="3" id="KW-1003">Cell membrane</keyword>
<keyword evidence="5 7" id="KW-1133">Transmembrane helix</keyword>
<reference evidence="9 10" key="1">
    <citation type="journal article" date="2016" name="Nat. Commun.">
        <title>Thousands of microbial genomes shed light on interconnected biogeochemical processes in an aquifer system.</title>
        <authorList>
            <person name="Anantharaman K."/>
            <person name="Brown C.T."/>
            <person name="Hug L.A."/>
            <person name="Sharon I."/>
            <person name="Castelle C.J."/>
            <person name="Probst A.J."/>
            <person name="Thomas B.C."/>
            <person name="Singh A."/>
            <person name="Wilkins M.J."/>
            <person name="Karaoz U."/>
            <person name="Brodie E.L."/>
            <person name="Williams K.H."/>
            <person name="Hubbard S.S."/>
            <person name="Banfield J.F."/>
        </authorList>
    </citation>
    <scope>NUCLEOTIDE SEQUENCE [LARGE SCALE GENOMIC DNA]</scope>
    <source>
        <strain evidence="10">RBG_16_55_9</strain>
    </source>
</reference>
<keyword evidence="6 7" id="KW-0472">Membrane</keyword>
<dbReference type="AlphaFoldDB" id="A0A1F5V0S4"/>
<evidence type="ECO:0000256" key="2">
    <source>
        <dbReference type="ARBA" id="ARBA00022448"/>
    </source>
</evidence>
<feature type="transmembrane region" description="Helical" evidence="7">
    <location>
        <begin position="300"/>
        <end position="318"/>
    </location>
</feature>
<keyword evidence="2 7" id="KW-0813">Transport</keyword>
<dbReference type="InterPro" id="IPR000515">
    <property type="entry name" value="MetI-like"/>
</dbReference>
<evidence type="ECO:0000256" key="7">
    <source>
        <dbReference type="RuleBase" id="RU363032"/>
    </source>
</evidence>
<keyword evidence="4 7" id="KW-0812">Transmembrane</keyword>
<dbReference type="InterPro" id="IPR043429">
    <property type="entry name" value="ArtM/GltK/GlnP/TcyL/YhdX-like"/>
</dbReference>
<evidence type="ECO:0000256" key="4">
    <source>
        <dbReference type="ARBA" id="ARBA00022692"/>
    </source>
</evidence>
<name>A0A1F5V0S4_FRAXR</name>
<proteinExistence type="inferred from homology"/>
<comment type="caution">
    <text evidence="9">The sequence shown here is derived from an EMBL/GenBank/DDBJ whole genome shotgun (WGS) entry which is preliminary data.</text>
</comment>
<dbReference type="PROSITE" id="PS50928">
    <property type="entry name" value="ABC_TM1"/>
    <property type="match status" value="1"/>
</dbReference>
<feature type="transmembrane region" description="Helical" evidence="7">
    <location>
        <begin position="338"/>
        <end position="355"/>
    </location>
</feature>
<evidence type="ECO:0000256" key="3">
    <source>
        <dbReference type="ARBA" id="ARBA00022475"/>
    </source>
</evidence>
<feature type="transmembrane region" description="Helical" evidence="7">
    <location>
        <begin position="128"/>
        <end position="147"/>
    </location>
</feature>
<feature type="transmembrane region" description="Helical" evidence="7">
    <location>
        <begin position="79"/>
        <end position="99"/>
    </location>
</feature>
<comment type="subcellular location">
    <subcellularLocation>
        <location evidence="1 7">Cell membrane</location>
        <topology evidence="1 7">Multi-pass membrane protein</topology>
    </subcellularLocation>
</comment>